<keyword evidence="2" id="KW-1185">Reference proteome</keyword>
<dbReference type="RefSeq" id="WP_115373548.1">
    <property type="nucleotide sequence ID" value="NZ_QASA01000001.1"/>
</dbReference>
<evidence type="ECO:0000313" key="1">
    <source>
        <dbReference type="EMBL" id="RDC64389.1"/>
    </source>
</evidence>
<comment type="caution">
    <text evidence="1">The sequence shown here is derived from an EMBL/GenBank/DDBJ whole genome shotgun (WGS) entry which is preliminary data.</text>
</comment>
<sequence length="85" mass="9767">MSAGLIDWIFENLDVQNLDRKQVYHYLDYLKEIVGQEKALNKIIKYYSYKVSLESRLVNLDQELVNTVAAPSSSEKDTNKSSPVV</sequence>
<dbReference type="OrthoDB" id="9906463at2"/>
<name>A0A369QNF5_9BACT</name>
<accession>A0A369QNF5</accession>
<proteinExistence type="predicted"/>
<gene>
    <name evidence="1" type="ORF">AHMF7616_03002</name>
</gene>
<protein>
    <submittedName>
        <fullName evidence="1">Uncharacterized protein</fullName>
    </submittedName>
</protein>
<dbReference type="AlphaFoldDB" id="A0A369QNF5"/>
<evidence type="ECO:0000313" key="2">
    <source>
        <dbReference type="Proteomes" id="UP000253919"/>
    </source>
</evidence>
<reference evidence="1 2" key="1">
    <citation type="submission" date="2018-04" db="EMBL/GenBank/DDBJ databases">
        <title>Adhaeribacter sp. HMF7616 genome sequencing and assembly.</title>
        <authorList>
            <person name="Kang H."/>
            <person name="Kang J."/>
            <person name="Cha I."/>
            <person name="Kim H."/>
            <person name="Joh K."/>
        </authorList>
    </citation>
    <scope>NUCLEOTIDE SEQUENCE [LARGE SCALE GENOMIC DNA]</scope>
    <source>
        <strain evidence="1 2">HMF7616</strain>
    </source>
</reference>
<organism evidence="1 2">
    <name type="scientific">Adhaeribacter pallidiroseus</name>
    <dbReference type="NCBI Taxonomy" id="2072847"/>
    <lineage>
        <taxon>Bacteria</taxon>
        <taxon>Pseudomonadati</taxon>
        <taxon>Bacteroidota</taxon>
        <taxon>Cytophagia</taxon>
        <taxon>Cytophagales</taxon>
        <taxon>Hymenobacteraceae</taxon>
        <taxon>Adhaeribacter</taxon>
    </lineage>
</organism>
<dbReference type="Proteomes" id="UP000253919">
    <property type="component" value="Unassembled WGS sequence"/>
</dbReference>
<dbReference type="EMBL" id="QASA01000001">
    <property type="protein sequence ID" value="RDC64389.1"/>
    <property type="molecule type" value="Genomic_DNA"/>
</dbReference>